<comment type="caution">
    <text evidence="2">The sequence shown here is derived from an EMBL/GenBank/DDBJ whole genome shotgun (WGS) entry which is preliminary data.</text>
</comment>
<dbReference type="EMBL" id="QSTP01000001">
    <property type="protein sequence ID" value="RGM75309.1"/>
    <property type="molecule type" value="Genomic_DNA"/>
</dbReference>
<comment type="similarity">
    <text evidence="1">Belongs to the plasmid mobilization pre family.</text>
</comment>
<dbReference type="CDD" id="cd17242">
    <property type="entry name" value="MobM_relaxase"/>
    <property type="match status" value="1"/>
</dbReference>
<name>A0A3E4YKM2_9FIRM</name>
<dbReference type="Gene3D" id="3.30.930.30">
    <property type="match status" value="1"/>
</dbReference>
<dbReference type="Proteomes" id="UP000260758">
    <property type="component" value="Unassembled WGS sequence"/>
</dbReference>
<dbReference type="Pfam" id="PF01076">
    <property type="entry name" value="Mob_Pre"/>
    <property type="match status" value="1"/>
</dbReference>
<dbReference type="GO" id="GO:0003677">
    <property type="term" value="F:DNA binding"/>
    <property type="evidence" value="ECO:0007669"/>
    <property type="project" value="InterPro"/>
</dbReference>
<organism evidence="2 3">
    <name type="scientific">Agathobacter rectalis</name>
    <dbReference type="NCBI Taxonomy" id="39491"/>
    <lineage>
        <taxon>Bacteria</taxon>
        <taxon>Bacillati</taxon>
        <taxon>Bacillota</taxon>
        <taxon>Clostridia</taxon>
        <taxon>Lachnospirales</taxon>
        <taxon>Lachnospiraceae</taxon>
        <taxon>Agathobacter</taxon>
    </lineage>
</organism>
<sequence>MGYCCLEMKKIKTMGNLQKCFEHNFREANTTFPHVESKDTVLNHELVGHPPVTYGDLLNKRFNDVEMITGKPIKKRKDAVLAFEIVLTFSHSETENLDINKWEEENLKWLKKQFGEENVLSAIVHMDETTPHIHAIVTPITDDNRLCAKDFTGGKAKMFSLQDSYGNAMKQFGLDRGLKNSRATKRQLKKFYGLVADAFNQTLPKREKHESEDDYYERVQEFLTNRELKNKSDVLSMERQRDESRTAFWNFRRKYKKAIKLYDKIAEKLGFDEDLINTEFNTLLSIEDGIGTEKLHHFFSMLQLQTKTYNEVSVPNAIAKAQENKLNKDIEENEQI</sequence>
<accession>A0A3E4YKM2</accession>
<protein>
    <recommendedName>
        <fullName evidence="4">Plasmid recombination enzyme</fullName>
    </recommendedName>
</protein>
<evidence type="ECO:0000313" key="2">
    <source>
        <dbReference type="EMBL" id="RGM75309.1"/>
    </source>
</evidence>
<proteinExistence type="inferred from homology"/>
<dbReference type="InterPro" id="IPR001668">
    <property type="entry name" value="Mob_Pre"/>
</dbReference>
<dbReference type="GO" id="GO:0006310">
    <property type="term" value="P:DNA recombination"/>
    <property type="evidence" value="ECO:0007669"/>
    <property type="project" value="InterPro"/>
</dbReference>
<evidence type="ECO:0000256" key="1">
    <source>
        <dbReference type="ARBA" id="ARBA00010657"/>
    </source>
</evidence>
<gene>
    <name evidence="2" type="ORF">DXB99_01890</name>
</gene>
<dbReference type="RefSeq" id="WP_117718067.1">
    <property type="nucleotide sequence ID" value="NZ_QSTP01000001.1"/>
</dbReference>
<dbReference type="NCBIfam" id="NF041497">
    <property type="entry name" value="MobV"/>
    <property type="match status" value="1"/>
</dbReference>
<evidence type="ECO:0008006" key="4">
    <source>
        <dbReference type="Google" id="ProtNLM"/>
    </source>
</evidence>
<reference evidence="2 3" key="1">
    <citation type="submission" date="2018-08" db="EMBL/GenBank/DDBJ databases">
        <title>A genome reference for cultivated species of the human gut microbiota.</title>
        <authorList>
            <person name="Zou Y."/>
            <person name="Xue W."/>
            <person name="Luo G."/>
        </authorList>
    </citation>
    <scope>NUCLEOTIDE SEQUENCE [LARGE SCALE GENOMIC DNA]</scope>
    <source>
        <strain evidence="2 3">OM07-13</strain>
    </source>
</reference>
<evidence type="ECO:0000313" key="3">
    <source>
        <dbReference type="Proteomes" id="UP000260758"/>
    </source>
</evidence>
<dbReference type="AlphaFoldDB" id="A0A3E4YKM2"/>